<dbReference type="SUPFAM" id="SSF51735">
    <property type="entry name" value="NAD(P)-binding Rossmann-fold domains"/>
    <property type="match status" value="1"/>
</dbReference>
<dbReference type="InterPro" id="IPR028939">
    <property type="entry name" value="P5C_Rdtase_cat_N"/>
</dbReference>
<dbReference type="RefSeq" id="WP_348605247.1">
    <property type="nucleotide sequence ID" value="NZ_CP157276.1"/>
</dbReference>
<accession>A0ABW9G018</accession>
<gene>
    <name evidence="3" type="ORF">ABEU19_004796</name>
</gene>
<dbReference type="InterPro" id="IPR036291">
    <property type="entry name" value="NAD(P)-bd_dom_sf"/>
</dbReference>
<feature type="domain" description="Pyrroline-5-carboxylate reductase catalytic N-terminal" evidence="2">
    <location>
        <begin position="3"/>
        <end position="91"/>
    </location>
</feature>
<reference evidence="3 4" key="1">
    <citation type="submission" date="2023-11" db="EMBL/GenBank/DDBJ databases">
        <authorList>
            <person name="Val-Calvo J."/>
            <person name="Scortti M."/>
            <person name="Vazquez-Boland J."/>
        </authorList>
    </citation>
    <scope>NUCLEOTIDE SEQUENCE [LARGE SCALE GENOMIC DNA]</scope>
    <source>
        <strain evidence="3 4">DSM 46662</strain>
    </source>
</reference>
<dbReference type="InterPro" id="IPR051267">
    <property type="entry name" value="STEAP_metalloreductase"/>
</dbReference>
<dbReference type="Proteomes" id="UP001629744">
    <property type="component" value="Unassembled WGS sequence"/>
</dbReference>
<name>A0ABW9G018_9NOCA</name>
<evidence type="ECO:0000313" key="4">
    <source>
        <dbReference type="Proteomes" id="UP001629744"/>
    </source>
</evidence>
<comment type="caution">
    <text evidence="3">The sequence shown here is derived from an EMBL/GenBank/DDBJ whole genome shotgun (WGS) entry which is preliminary data.</text>
</comment>
<evidence type="ECO:0000256" key="1">
    <source>
        <dbReference type="ARBA" id="ARBA00023002"/>
    </source>
</evidence>
<dbReference type="PANTHER" id="PTHR14239:SF10">
    <property type="entry name" value="REDUCTASE"/>
    <property type="match status" value="1"/>
</dbReference>
<dbReference type="PANTHER" id="PTHR14239">
    <property type="entry name" value="DUDULIN-RELATED"/>
    <property type="match status" value="1"/>
</dbReference>
<dbReference type="Gene3D" id="3.40.50.720">
    <property type="entry name" value="NAD(P)-binding Rossmann-like Domain"/>
    <property type="match status" value="1"/>
</dbReference>
<keyword evidence="4" id="KW-1185">Reference proteome</keyword>
<proteinExistence type="predicted"/>
<protein>
    <submittedName>
        <fullName evidence="3">NAD(P)-binding domain-containing protein</fullName>
    </submittedName>
</protein>
<keyword evidence="1" id="KW-0560">Oxidoreductase</keyword>
<evidence type="ECO:0000313" key="3">
    <source>
        <dbReference type="EMBL" id="MFM1731236.1"/>
    </source>
</evidence>
<dbReference type="EMBL" id="JBDLNU010000007">
    <property type="protein sequence ID" value="MFM1731236.1"/>
    <property type="molecule type" value="Genomic_DNA"/>
</dbReference>
<organism evidence="3 4">
    <name type="scientific">Prescottella soli</name>
    <dbReference type="NCBI Taxonomy" id="1543852"/>
    <lineage>
        <taxon>Bacteria</taxon>
        <taxon>Bacillati</taxon>
        <taxon>Actinomycetota</taxon>
        <taxon>Actinomycetes</taxon>
        <taxon>Mycobacteriales</taxon>
        <taxon>Nocardiaceae</taxon>
        <taxon>Prescottella</taxon>
    </lineage>
</organism>
<dbReference type="Pfam" id="PF03807">
    <property type="entry name" value="F420_oxidored"/>
    <property type="match status" value="1"/>
</dbReference>
<evidence type="ECO:0000259" key="2">
    <source>
        <dbReference type="Pfam" id="PF03807"/>
    </source>
</evidence>
<sequence>MRFGTIGAGTIGQAIARHVVKAGYPITLSNSRGPQSLAEVIAEIGPPASAGTVAEAAQADIVFLAAHWKVVGDVLDALPHWNDRILVDVTNTLDFVDGGVVPVDIGDKTGSEIVAAHAPGARVVKAFNTLHASYIEPDPRHEAGRQVVFYAGDDVDAKATIRSILDEFGFASVDVGPLHEGGQLMDVNGGPLSGLHVLKQD</sequence>